<dbReference type="EMBL" id="MT144706">
    <property type="protein sequence ID" value="QJH97910.1"/>
    <property type="molecule type" value="Genomic_DNA"/>
</dbReference>
<dbReference type="EMBL" id="MT144081">
    <property type="protein sequence ID" value="QJA48368.1"/>
    <property type="molecule type" value="Genomic_DNA"/>
</dbReference>
<reference evidence="1" key="1">
    <citation type="submission" date="2020-03" db="EMBL/GenBank/DDBJ databases">
        <title>The deep terrestrial virosphere.</title>
        <authorList>
            <person name="Holmfeldt K."/>
            <person name="Nilsson E."/>
            <person name="Simone D."/>
            <person name="Lopez-Fernandez M."/>
            <person name="Wu X."/>
            <person name="de Brujin I."/>
            <person name="Lundin D."/>
            <person name="Andersson A."/>
            <person name="Bertilsson S."/>
            <person name="Dopson M."/>
        </authorList>
    </citation>
    <scope>NUCLEOTIDE SEQUENCE</scope>
    <source>
        <strain evidence="1">TM448A00919</strain>
        <strain evidence="2">TM448B01113</strain>
    </source>
</reference>
<accession>A0A6H1ZLG5</accession>
<evidence type="ECO:0000313" key="2">
    <source>
        <dbReference type="EMBL" id="QJH97910.1"/>
    </source>
</evidence>
<gene>
    <name evidence="1" type="ORF">TM448A00919_0028</name>
    <name evidence="2" type="ORF">TM448B01113_0026</name>
</gene>
<dbReference type="AlphaFoldDB" id="A0A6H1ZLG5"/>
<sequence>MSLIDILVDEYDADSADKLAMEYMMDSICPAICTKCAAIYEYEPDCDAGWCGECNTNSVQSLLVLLYMI</sequence>
<proteinExistence type="predicted"/>
<protein>
    <submittedName>
        <fullName evidence="1">Uncharacterized protein</fullName>
    </submittedName>
</protein>
<organism evidence="1">
    <name type="scientific">viral metagenome</name>
    <dbReference type="NCBI Taxonomy" id="1070528"/>
    <lineage>
        <taxon>unclassified sequences</taxon>
        <taxon>metagenomes</taxon>
        <taxon>organismal metagenomes</taxon>
    </lineage>
</organism>
<name>A0A6H1ZLG5_9ZZZZ</name>
<evidence type="ECO:0000313" key="1">
    <source>
        <dbReference type="EMBL" id="QJA48368.1"/>
    </source>
</evidence>